<sequence>MSTAPHAFDPEVVDAVLAHMNSDHLDDNLLIVRAHAVPEATAASMSDADGEAGTWTVIGPEGPLGERRIRWPGGPITERAEIRREVVALYDAACVALGEEPRPH</sequence>
<dbReference type="Proteomes" id="UP000030300">
    <property type="component" value="Chromosome"/>
</dbReference>
<keyword evidence="2" id="KW-1185">Reference proteome</keyword>
<reference evidence="1 2" key="1">
    <citation type="journal article" date="2015" name="Genome Announc.">
        <title>Complete Genome Sequence of Steroid-Transforming Nocardioides simplex VKM Ac-2033D.</title>
        <authorList>
            <person name="Shtratnikova V.Y."/>
            <person name="Schelkunov M.I."/>
            <person name="Pekov Y.A."/>
            <person name="Fokina V.V."/>
            <person name="Logacheva M.D."/>
            <person name="Sokolov S.L."/>
            <person name="Bragin E.Y."/>
            <person name="Ashapkin V.V."/>
            <person name="Donova M.V."/>
        </authorList>
    </citation>
    <scope>NUCLEOTIDE SEQUENCE [LARGE SCALE GENOMIC DNA]</scope>
    <source>
        <strain evidence="1 2">VKM Ac-2033D</strain>
    </source>
</reference>
<name>A0A0A1DPU2_NOCSI</name>
<proteinExistence type="predicted"/>
<dbReference type="AlphaFoldDB" id="A0A0A1DPU2"/>
<dbReference type="KEGG" id="psim:KR76_26205"/>
<dbReference type="InterPro" id="IPR037119">
    <property type="entry name" value="Haem_oxidase_HugZ-like_sf"/>
</dbReference>
<dbReference type="STRING" id="2045.KR76_26205"/>
<dbReference type="EMBL" id="CP009896">
    <property type="protein sequence ID" value="AIY19394.1"/>
    <property type="molecule type" value="Genomic_DNA"/>
</dbReference>
<accession>A0A0A1DPU2</accession>
<dbReference type="Gene3D" id="3.20.180.10">
    <property type="entry name" value="PNP-oxidase-like"/>
    <property type="match status" value="1"/>
</dbReference>
<dbReference type="Pfam" id="PF10615">
    <property type="entry name" value="DUF2470"/>
    <property type="match status" value="1"/>
</dbReference>
<evidence type="ECO:0000313" key="2">
    <source>
        <dbReference type="Proteomes" id="UP000030300"/>
    </source>
</evidence>
<dbReference type="RefSeq" id="WP_038682552.1">
    <property type="nucleotide sequence ID" value="NZ_BJMC01000021.1"/>
</dbReference>
<protein>
    <submittedName>
        <fullName evidence="1">Uncharacterized protein</fullName>
    </submittedName>
</protein>
<organism evidence="1 2">
    <name type="scientific">Nocardioides simplex</name>
    <name type="common">Arthrobacter simplex</name>
    <dbReference type="NCBI Taxonomy" id="2045"/>
    <lineage>
        <taxon>Bacteria</taxon>
        <taxon>Bacillati</taxon>
        <taxon>Actinomycetota</taxon>
        <taxon>Actinomycetes</taxon>
        <taxon>Propionibacteriales</taxon>
        <taxon>Nocardioidaceae</taxon>
        <taxon>Pimelobacter</taxon>
    </lineage>
</organism>
<dbReference type="eggNOG" id="ENOG5032Z9W">
    <property type="taxonomic scope" value="Bacteria"/>
</dbReference>
<dbReference type="InterPro" id="IPR019595">
    <property type="entry name" value="DUF2470"/>
</dbReference>
<evidence type="ECO:0000313" key="1">
    <source>
        <dbReference type="EMBL" id="AIY19394.1"/>
    </source>
</evidence>
<dbReference type="GeneID" id="96612239"/>
<dbReference type="HOGENOM" id="CLU_174720_0_0_11"/>
<gene>
    <name evidence="1" type="ORF">KR76_26205</name>
</gene>